<accession>A0A454A9I1</accession>
<feature type="transmembrane region" description="Helical" evidence="1">
    <location>
        <begin position="93"/>
        <end position="115"/>
    </location>
</feature>
<dbReference type="EMBL" id="CP000247">
    <property type="protein sequence ID" value="ABG71847.1"/>
    <property type="molecule type" value="Genomic_DNA"/>
</dbReference>
<dbReference type="InterPro" id="IPR046554">
    <property type="entry name" value="DUF6708"/>
</dbReference>
<dbReference type="Pfam" id="PF20455">
    <property type="entry name" value="DUF6708"/>
    <property type="match status" value="1"/>
</dbReference>
<keyword evidence="1" id="KW-0472">Membrane</keyword>
<dbReference type="KEGG" id="ecp:ECP_3876"/>
<gene>
    <name evidence="3" type="ordered locus">ECP_3876</name>
</gene>
<dbReference type="Proteomes" id="UP000009182">
    <property type="component" value="Chromosome"/>
</dbReference>
<name>A0A454A9I1_ECOL5</name>
<feature type="transmembrane region" description="Helical" evidence="1">
    <location>
        <begin position="136"/>
        <end position="161"/>
    </location>
</feature>
<evidence type="ECO:0000313" key="3">
    <source>
        <dbReference type="EMBL" id="ABG71847.1"/>
    </source>
</evidence>
<reference evidence="3 4" key="1">
    <citation type="journal article" date="2006" name="Mol. Microbiol.">
        <title>Role of pathogenicity island-associated integrases in the genome plasticity of uropathogenic Escherichia coli strain 536.</title>
        <authorList>
            <person name="Hochhut B."/>
            <person name="Wilde C."/>
            <person name="Balling G."/>
            <person name="Middendorf B."/>
            <person name="Dobrindt U."/>
            <person name="Brzuszkiewicz E."/>
            <person name="Gottschalk G."/>
            <person name="Carniel E."/>
            <person name="Hacker J."/>
        </authorList>
    </citation>
    <scope>NUCLEOTIDE SEQUENCE [LARGE SCALE GENOMIC DNA]</scope>
    <source>
        <strain evidence="4">536 / UPEC</strain>
    </source>
</reference>
<evidence type="ECO:0000313" key="4">
    <source>
        <dbReference type="Proteomes" id="UP000009182"/>
    </source>
</evidence>
<keyword evidence="1" id="KW-0812">Transmembrane</keyword>
<protein>
    <submittedName>
        <fullName evidence="3">Hypothetical membrane protein</fullName>
    </submittedName>
</protein>
<proteinExistence type="predicted"/>
<evidence type="ECO:0000259" key="2">
    <source>
        <dbReference type="Pfam" id="PF20455"/>
    </source>
</evidence>
<sequence>MTSMPASLLHFNNKTHRLMYKKSLRDIVCKKGADMRTHPHLIKQTIDPRLINEINKRTQSNSEKLSNSDKLTYINDNYCEITRNYTSFYGMNMLSIVLFLPIVILCFASVLFFIYDITFNFERYLDTWRYRADSELMLHIAYCAIFFMSFVFAAILNYFIFAPRHYPIRFNRKTGKVYICDYILNDMSHKSTYTFWWHYPFYKHTKPEYKEYDWEQIQGIAFFAQNRHSSYSTIRCIVYESLDSTNIIDTFNLITTESAIDALHMTNHKLWLWINSFMNFDDEFLEKSINTAPGIWGREVNWPEDMNKKSMLSSMDEYIL</sequence>
<feature type="domain" description="DUF6708" evidence="2">
    <location>
        <begin position="146"/>
        <end position="282"/>
    </location>
</feature>
<dbReference type="AlphaFoldDB" id="A0A454A9I1"/>
<evidence type="ECO:0000256" key="1">
    <source>
        <dbReference type="SAM" id="Phobius"/>
    </source>
</evidence>
<organism evidence="3 4">
    <name type="scientific">Escherichia coli O6:K15:H31 (strain 536 / UPEC)</name>
    <dbReference type="NCBI Taxonomy" id="362663"/>
    <lineage>
        <taxon>Bacteria</taxon>
        <taxon>Pseudomonadati</taxon>
        <taxon>Pseudomonadota</taxon>
        <taxon>Gammaproteobacteria</taxon>
        <taxon>Enterobacterales</taxon>
        <taxon>Enterobacteriaceae</taxon>
        <taxon>Escherichia</taxon>
    </lineage>
</organism>
<keyword evidence="1" id="KW-1133">Transmembrane helix</keyword>